<dbReference type="Pfam" id="PF05233">
    <property type="entry name" value="PHB_acc"/>
    <property type="match status" value="1"/>
</dbReference>
<evidence type="ECO:0000313" key="4">
    <source>
        <dbReference type="Proteomes" id="UP001269375"/>
    </source>
</evidence>
<keyword evidence="4" id="KW-1185">Reference proteome</keyword>
<evidence type="ECO:0000259" key="2">
    <source>
        <dbReference type="Pfam" id="PF07879"/>
    </source>
</evidence>
<feature type="domain" description="PHB accumulation regulatory" evidence="1">
    <location>
        <begin position="74"/>
        <end position="112"/>
    </location>
</feature>
<dbReference type="InterPro" id="IPR010134">
    <property type="entry name" value="PHA_reg_PhaR"/>
</dbReference>
<organism evidence="3 4">
    <name type="scientific">Larsenimonas suaedae</name>
    <dbReference type="NCBI Taxonomy" id="1851019"/>
    <lineage>
        <taxon>Bacteria</taxon>
        <taxon>Pseudomonadati</taxon>
        <taxon>Pseudomonadota</taxon>
        <taxon>Gammaproteobacteria</taxon>
        <taxon>Oceanospirillales</taxon>
        <taxon>Halomonadaceae</taxon>
        <taxon>Larsenimonas</taxon>
    </lineage>
</organism>
<gene>
    <name evidence="3" type="primary">phaR</name>
    <name evidence="3" type="ORF">QC825_06805</name>
</gene>
<feature type="domain" description="PHA accumulation regulator DNA-binding N-terminal" evidence="2">
    <location>
        <begin position="9"/>
        <end position="68"/>
    </location>
</feature>
<protein>
    <submittedName>
        <fullName evidence="3">Polyhydroxyalkanoate synthesis repressor PhaR</fullName>
    </submittedName>
</protein>
<reference evidence="3 4" key="1">
    <citation type="submission" date="2023-04" db="EMBL/GenBank/DDBJ databases">
        <title>A long-awaited taxogenomic arrangement of the family Halomonadaceae.</title>
        <authorList>
            <person name="De La Haba R."/>
            <person name="Chuvochina M."/>
            <person name="Wittouck S."/>
            <person name="Arahal D.R."/>
            <person name="Sanchez-Porro C."/>
            <person name="Hugenholtz P."/>
            <person name="Ventosa A."/>
        </authorList>
    </citation>
    <scope>NUCLEOTIDE SEQUENCE [LARGE SCALE GENOMIC DNA]</scope>
    <source>
        <strain evidence="3 4">DSM 22428</strain>
    </source>
</reference>
<evidence type="ECO:0000259" key="1">
    <source>
        <dbReference type="Pfam" id="PF05233"/>
    </source>
</evidence>
<dbReference type="Pfam" id="PF07879">
    <property type="entry name" value="PHB_acc_N"/>
    <property type="match status" value="1"/>
</dbReference>
<dbReference type="InterPro" id="IPR007897">
    <property type="entry name" value="PHB_accumulat"/>
</dbReference>
<dbReference type="Proteomes" id="UP001269375">
    <property type="component" value="Unassembled WGS sequence"/>
</dbReference>
<dbReference type="EMBL" id="JARWAO010000003">
    <property type="protein sequence ID" value="MDR5895777.1"/>
    <property type="molecule type" value="Genomic_DNA"/>
</dbReference>
<dbReference type="InterPro" id="IPR012909">
    <property type="entry name" value="PHA_DNA-bd_N"/>
</dbReference>
<dbReference type="NCBIfam" id="TIGR01848">
    <property type="entry name" value="PHA_reg_PhaR"/>
    <property type="match status" value="1"/>
</dbReference>
<dbReference type="RefSeq" id="WP_251589620.1">
    <property type="nucleotide sequence ID" value="NZ_JAMLJI010000001.1"/>
</dbReference>
<proteinExistence type="predicted"/>
<sequence length="173" mass="20298">MSEHASPRLIKKYQNRRLYDTKASAYITLAQVKALILEQEDICVVDAKTNDDITRSILLQIILEEESTGGEPLFNSDMLQSLIRFYGHAMQAPMGQYLEQQISYIREFQNQLAKQGVNAYRPENVEQVWASMQRMQPPFMKDMMESNLRQSQAFMKQMQSFWTSPFKRRDDDE</sequence>
<evidence type="ECO:0000313" key="3">
    <source>
        <dbReference type="EMBL" id="MDR5895777.1"/>
    </source>
</evidence>
<comment type="caution">
    <text evidence="3">The sequence shown here is derived from an EMBL/GenBank/DDBJ whole genome shotgun (WGS) entry which is preliminary data.</text>
</comment>
<accession>A0ABU1GUS4</accession>
<name>A0ABU1GUS4_9GAMM</name>